<feature type="transmembrane region" description="Helical" evidence="3">
    <location>
        <begin position="193"/>
        <end position="218"/>
    </location>
</feature>
<dbReference type="PANTHER" id="PTHR46225:SF19">
    <property type="entry name" value="RING-TYPE DOMAIN-CONTAINING PROTEIN"/>
    <property type="match status" value="1"/>
</dbReference>
<organism evidence="5 6">
    <name type="scientific">Pythium insidiosum</name>
    <name type="common">Pythiosis disease agent</name>
    <dbReference type="NCBI Taxonomy" id="114742"/>
    <lineage>
        <taxon>Eukaryota</taxon>
        <taxon>Sar</taxon>
        <taxon>Stramenopiles</taxon>
        <taxon>Oomycota</taxon>
        <taxon>Peronosporomycetes</taxon>
        <taxon>Pythiales</taxon>
        <taxon>Pythiaceae</taxon>
        <taxon>Pythium</taxon>
    </lineage>
</organism>
<feature type="transmembrane region" description="Helical" evidence="3">
    <location>
        <begin position="145"/>
        <end position="166"/>
    </location>
</feature>
<accession>A0AAD5M9K2</accession>
<feature type="region of interest" description="Disordered" evidence="2">
    <location>
        <begin position="1"/>
        <end position="37"/>
    </location>
</feature>
<proteinExistence type="predicted"/>
<keyword evidence="1" id="KW-0479">Metal-binding</keyword>
<keyword evidence="3" id="KW-0812">Transmembrane</keyword>
<dbReference type="GO" id="GO:0008270">
    <property type="term" value="F:zinc ion binding"/>
    <property type="evidence" value="ECO:0007669"/>
    <property type="project" value="UniProtKB-KW"/>
</dbReference>
<dbReference type="Pfam" id="PF13639">
    <property type="entry name" value="zf-RING_2"/>
    <property type="match status" value="1"/>
</dbReference>
<comment type="caution">
    <text evidence="5">The sequence shown here is derived from an EMBL/GenBank/DDBJ whole genome shotgun (WGS) entry which is preliminary data.</text>
</comment>
<feature type="transmembrane region" description="Helical" evidence="3">
    <location>
        <begin position="100"/>
        <end position="124"/>
    </location>
</feature>
<dbReference type="SUPFAM" id="SSF57850">
    <property type="entry name" value="RING/U-box"/>
    <property type="match status" value="1"/>
</dbReference>
<evidence type="ECO:0000256" key="1">
    <source>
        <dbReference type="PROSITE-ProRule" id="PRU00175"/>
    </source>
</evidence>
<feature type="transmembrane region" description="Helical" evidence="3">
    <location>
        <begin position="67"/>
        <end position="88"/>
    </location>
</feature>
<dbReference type="SMART" id="SM00184">
    <property type="entry name" value="RING"/>
    <property type="match status" value="1"/>
</dbReference>
<dbReference type="InterPro" id="IPR013083">
    <property type="entry name" value="Znf_RING/FYVE/PHD"/>
</dbReference>
<evidence type="ECO:0000313" key="6">
    <source>
        <dbReference type="Proteomes" id="UP001209570"/>
    </source>
</evidence>
<keyword evidence="3" id="KW-0472">Membrane</keyword>
<reference evidence="5" key="1">
    <citation type="submission" date="2021-12" db="EMBL/GenBank/DDBJ databases">
        <title>Prjna785345.</title>
        <authorList>
            <person name="Rujirawat T."/>
            <person name="Krajaejun T."/>
        </authorList>
    </citation>
    <scope>NUCLEOTIDE SEQUENCE</scope>
    <source>
        <strain evidence="5">Pi057C3</strain>
    </source>
</reference>
<dbReference type="EMBL" id="JAKCXM010000025">
    <property type="protein sequence ID" value="KAJ0407083.1"/>
    <property type="molecule type" value="Genomic_DNA"/>
</dbReference>
<dbReference type="Proteomes" id="UP001209570">
    <property type="component" value="Unassembled WGS sequence"/>
</dbReference>
<feature type="domain" description="RING-type" evidence="4">
    <location>
        <begin position="255"/>
        <end position="296"/>
    </location>
</feature>
<keyword evidence="6" id="KW-1185">Reference proteome</keyword>
<dbReference type="PANTHER" id="PTHR46225">
    <property type="entry name" value="C3H4 TYPE ZINC FINGER PROTEIN"/>
    <property type="match status" value="1"/>
</dbReference>
<name>A0AAD5M9K2_PYTIN</name>
<dbReference type="AlphaFoldDB" id="A0AAD5M9K2"/>
<evidence type="ECO:0000313" key="5">
    <source>
        <dbReference type="EMBL" id="KAJ0407083.1"/>
    </source>
</evidence>
<evidence type="ECO:0000259" key="4">
    <source>
        <dbReference type="PROSITE" id="PS50089"/>
    </source>
</evidence>
<keyword evidence="3" id="KW-1133">Transmembrane helix</keyword>
<keyword evidence="1" id="KW-0862">Zinc</keyword>
<gene>
    <name evidence="5" type="ORF">P43SY_005356</name>
</gene>
<dbReference type="InterPro" id="IPR001841">
    <property type="entry name" value="Znf_RING"/>
</dbReference>
<evidence type="ECO:0000256" key="2">
    <source>
        <dbReference type="SAM" id="MobiDB-lite"/>
    </source>
</evidence>
<dbReference type="PROSITE" id="PS50089">
    <property type="entry name" value="ZF_RING_2"/>
    <property type="match status" value="1"/>
</dbReference>
<feature type="compositionally biased region" description="Pro residues" evidence="2">
    <location>
        <begin position="8"/>
        <end position="17"/>
    </location>
</feature>
<protein>
    <recommendedName>
        <fullName evidence="4">RING-type domain-containing protein</fullName>
    </recommendedName>
</protein>
<dbReference type="Gene3D" id="3.30.40.10">
    <property type="entry name" value="Zinc/RING finger domain, C3HC4 (zinc finger)"/>
    <property type="match status" value="1"/>
</dbReference>
<keyword evidence="1" id="KW-0863">Zinc-finger</keyword>
<sequence>MRSSMAAPSPPTAPPPSLMAGRPRSPESSSQRLLGRDPPLNEEAQAVRMTVLNSSVQEARDARNSRLIMWIITLVNVPQIVAAAVILALKWTESTLCYRIQIWVLLHTIHLSITLGLEWLIYWLNGGRTNRIIALRERYMRHLGNLKYALDLAGLFWFLVGNMWVISDGARCDDGSTLYQLALWMIVISYTKIFLPCILLLALLPVICFCLPCVIRILNRLQDPMRGKGATQEAISRLETKKYAPAMFAPDDSSCCICLNDYEITQELRVLPCEHHFHKECVDEWLVVNATCPTCRKPIVDGPTPEMRTEDDVLGMV</sequence>
<evidence type="ECO:0000256" key="3">
    <source>
        <dbReference type="SAM" id="Phobius"/>
    </source>
</evidence>